<keyword evidence="3" id="KW-1185">Reference proteome</keyword>
<evidence type="ECO:0000313" key="2">
    <source>
        <dbReference type="EMBL" id="OLR94407.1"/>
    </source>
</evidence>
<gene>
    <name evidence="2" type="ORF">BJP25_11645</name>
</gene>
<evidence type="ECO:0000313" key="3">
    <source>
        <dbReference type="Proteomes" id="UP000186040"/>
    </source>
</evidence>
<feature type="region of interest" description="Disordered" evidence="1">
    <location>
        <begin position="63"/>
        <end position="83"/>
    </location>
</feature>
<dbReference type="Proteomes" id="UP000186040">
    <property type="component" value="Unassembled WGS sequence"/>
</dbReference>
<sequence length="83" mass="9088">MMSWWQAHRLRSALTRVRFVRPEGRSRAASDAGRMAIDICHDIGDQESAKQFLESFEADLRAAANGEAPGGTGRDRRGAAESA</sequence>
<protein>
    <submittedName>
        <fullName evidence="2">Uncharacterized protein</fullName>
    </submittedName>
</protein>
<evidence type="ECO:0000256" key="1">
    <source>
        <dbReference type="SAM" id="MobiDB-lite"/>
    </source>
</evidence>
<comment type="caution">
    <text evidence="2">The sequence shown here is derived from an EMBL/GenBank/DDBJ whole genome shotgun (WGS) entry which is preliminary data.</text>
</comment>
<feature type="compositionally biased region" description="Basic and acidic residues" evidence="1">
    <location>
        <begin position="73"/>
        <end position="83"/>
    </location>
</feature>
<reference evidence="2 3" key="1">
    <citation type="submission" date="2016-10" db="EMBL/GenBank/DDBJ databases">
        <title>The Draft Genome Sequence of Actinokineospora bangkokensis 44EHWT reveals the biosynthetic pathway of antifungal compounds Thailandins with unusual extender unit butylmalonyl-CoA.</title>
        <authorList>
            <person name="Greule A."/>
            <person name="Intra B."/>
            <person name="Flemming S."/>
            <person name="Rommel M.G."/>
            <person name="Panbangred W."/>
            <person name="Bechthold A."/>
        </authorList>
    </citation>
    <scope>NUCLEOTIDE SEQUENCE [LARGE SCALE GENOMIC DNA]</scope>
    <source>
        <strain evidence="2 3">44EHW</strain>
    </source>
</reference>
<proteinExistence type="predicted"/>
<dbReference type="EMBL" id="MKQR01000007">
    <property type="protein sequence ID" value="OLR94407.1"/>
    <property type="molecule type" value="Genomic_DNA"/>
</dbReference>
<accession>A0A1Q9LQT2</accession>
<name>A0A1Q9LQT2_9PSEU</name>
<organism evidence="2 3">
    <name type="scientific">Actinokineospora bangkokensis</name>
    <dbReference type="NCBI Taxonomy" id="1193682"/>
    <lineage>
        <taxon>Bacteria</taxon>
        <taxon>Bacillati</taxon>
        <taxon>Actinomycetota</taxon>
        <taxon>Actinomycetes</taxon>
        <taxon>Pseudonocardiales</taxon>
        <taxon>Pseudonocardiaceae</taxon>
        <taxon>Actinokineospora</taxon>
    </lineage>
</organism>
<dbReference type="AlphaFoldDB" id="A0A1Q9LQT2"/>